<accession>A0ABP9FKU9</accession>
<proteinExistence type="predicted"/>
<keyword evidence="2" id="KW-1185">Reference proteome</keyword>
<reference evidence="2" key="1">
    <citation type="journal article" date="2019" name="Int. J. Syst. Evol. Microbiol.">
        <title>The Global Catalogue of Microorganisms (GCM) 10K type strain sequencing project: providing services to taxonomists for standard genome sequencing and annotation.</title>
        <authorList>
            <consortium name="The Broad Institute Genomics Platform"/>
            <consortium name="The Broad Institute Genome Sequencing Center for Infectious Disease"/>
            <person name="Wu L."/>
            <person name="Ma J."/>
        </authorList>
    </citation>
    <scope>NUCLEOTIDE SEQUENCE [LARGE SCALE GENOMIC DNA]</scope>
    <source>
        <strain evidence="2">JCM 18401</strain>
    </source>
</reference>
<sequence>MSNYPRGPDVVIDIAKMTRTAPEQLQQLLELEREGLVALELHLNIHDRPNYSRNLDKVLEAVGLGQEESTGNDRPCANNIIDFNQFRNR</sequence>
<name>A0ABP9FKU9_9GAMM</name>
<evidence type="ECO:0000313" key="1">
    <source>
        <dbReference type="EMBL" id="GAA4898436.1"/>
    </source>
</evidence>
<dbReference type="Proteomes" id="UP001499988">
    <property type="component" value="Unassembled WGS sequence"/>
</dbReference>
<dbReference type="RefSeq" id="WP_345336741.1">
    <property type="nucleotide sequence ID" value="NZ_BAABJZ010000100.1"/>
</dbReference>
<protein>
    <submittedName>
        <fullName evidence="1">Uncharacterized protein</fullName>
    </submittedName>
</protein>
<comment type="caution">
    <text evidence="1">The sequence shown here is derived from an EMBL/GenBank/DDBJ whole genome shotgun (WGS) entry which is preliminary data.</text>
</comment>
<organism evidence="1 2">
    <name type="scientific">Ferrimonas pelagia</name>
    <dbReference type="NCBI Taxonomy" id="1177826"/>
    <lineage>
        <taxon>Bacteria</taxon>
        <taxon>Pseudomonadati</taxon>
        <taxon>Pseudomonadota</taxon>
        <taxon>Gammaproteobacteria</taxon>
        <taxon>Alteromonadales</taxon>
        <taxon>Ferrimonadaceae</taxon>
        <taxon>Ferrimonas</taxon>
    </lineage>
</organism>
<gene>
    <name evidence="1" type="ORF">GCM10023333_34780</name>
</gene>
<evidence type="ECO:0000313" key="2">
    <source>
        <dbReference type="Proteomes" id="UP001499988"/>
    </source>
</evidence>
<dbReference type="EMBL" id="BAABJZ010000100">
    <property type="protein sequence ID" value="GAA4898436.1"/>
    <property type="molecule type" value="Genomic_DNA"/>
</dbReference>